<keyword evidence="4" id="KW-1185">Reference proteome</keyword>
<organism evidence="3 4">
    <name type="scientific">Hydrocarboniclastica marina</name>
    <dbReference type="NCBI Taxonomy" id="2259620"/>
    <lineage>
        <taxon>Bacteria</taxon>
        <taxon>Pseudomonadati</taxon>
        <taxon>Pseudomonadota</taxon>
        <taxon>Gammaproteobacteria</taxon>
        <taxon>Alteromonadales</taxon>
        <taxon>Alteromonadaceae</taxon>
        <taxon>Hydrocarboniclastica</taxon>
    </lineage>
</organism>
<dbReference type="PANTHER" id="PTHR38036:SF1">
    <property type="entry name" value="UPF0250 PROTEIN YBED"/>
    <property type="match status" value="1"/>
</dbReference>
<sequence length="89" mass="10029">MTDPKAPVITFPCDYPIKVIGDMAPDFKDFVTRVARNHDPRLKEHSISVNTSRNGRFLSVRLVIRATGETQISALFAELKESGRVRMVL</sequence>
<dbReference type="PANTHER" id="PTHR38036">
    <property type="entry name" value="UPF0250 PROTEIN YBED"/>
    <property type="match status" value="1"/>
</dbReference>
<evidence type="ECO:0000313" key="4">
    <source>
        <dbReference type="Proteomes" id="UP000298049"/>
    </source>
</evidence>
<proteinExistence type="inferred from homology"/>
<name>A0A4P7XE79_9ALTE</name>
<dbReference type="EMBL" id="CP031093">
    <property type="protein sequence ID" value="QCF25178.1"/>
    <property type="molecule type" value="Genomic_DNA"/>
</dbReference>
<evidence type="ECO:0000256" key="2">
    <source>
        <dbReference type="HAMAP-Rule" id="MF_00659"/>
    </source>
</evidence>
<dbReference type="GO" id="GO:0005829">
    <property type="term" value="C:cytosol"/>
    <property type="evidence" value="ECO:0007669"/>
    <property type="project" value="TreeGrafter"/>
</dbReference>
<comment type="similarity">
    <text evidence="1 2">Belongs to the UPF0250 family.</text>
</comment>
<dbReference type="InterPro" id="IPR007454">
    <property type="entry name" value="UPF0250_YbeD-like"/>
</dbReference>
<dbReference type="InterPro" id="IPR027471">
    <property type="entry name" value="YbeD-like_sf"/>
</dbReference>
<reference evidence="3 4" key="1">
    <citation type="submission" date="2018-07" db="EMBL/GenBank/DDBJ databases">
        <title>Marsedoiliclastica nanhaica gen. nov. sp. nov., a novel marine hydrocarbonoclastic bacterium isolated from an in-situ enriched hydrocarbon-degrading consortium in deep-sea sediment.</title>
        <authorList>
            <person name="Dong C."/>
            <person name="Ma T."/>
            <person name="Liu R."/>
            <person name="Shao Z."/>
        </authorList>
    </citation>
    <scope>NUCLEOTIDE SEQUENCE [LARGE SCALE GENOMIC DNA]</scope>
    <source>
        <strain evidence="4">soil36-7</strain>
    </source>
</reference>
<dbReference type="HAMAP" id="MF_00659">
    <property type="entry name" value="UPF0250"/>
    <property type="match status" value="1"/>
</dbReference>
<dbReference type="Gene3D" id="3.30.70.260">
    <property type="match status" value="1"/>
</dbReference>
<dbReference type="SUPFAM" id="SSF117991">
    <property type="entry name" value="YbeD/HP0495-like"/>
    <property type="match status" value="1"/>
</dbReference>
<dbReference type="KEGG" id="hmi:soil367_04110"/>
<gene>
    <name evidence="3" type="ORF">soil367_04110</name>
</gene>
<accession>A0A4P7XE79</accession>
<dbReference type="AlphaFoldDB" id="A0A4P7XE79"/>
<dbReference type="Proteomes" id="UP000298049">
    <property type="component" value="Chromosome"/>
</dbReference>
<evidence type="ECO:0000256" key="1">
    <source>
        <dbReference type="ARBA" id="ARBA00008460"/>
    </source>
</evidence>
<dbReference type="Pfam" id="PF04359">
    <property type="entry name" value="DUF493"/>
    <property type="match status" value="1"/>
</dbReference>
<evidence type="ECO:0000313" key="3">
    <source>
        <dbReference type="EMBL" id="QCF25178.1"/>
    </source>
</evidence>
<dbReference type="RefSeq" id="WP_136547160.1">
    <property type="nucleotide sequence ID" value="NZ_CP031093.1"/>
</dbReference>
<dbReference type="OrthoDB" id="9793424at2"/>
<protein>
    <recommendedName>
        <fullName evidence="2">UPF0250 protein soil367_04110</fullName>
    </recommendedName>
</protein>